<keyword evidence="2" id="KW-0472">Membrane</keyword>
<organism evidence="3 4">
    <name type="scientific">Aspergillus minisclerotigenes</name>
    <dbReference type="NCBI Taxonomy" id="656917"/>
    <lineage>
        <taxon>Eukaryota</taxon>
        <taxon>Fungi</taxon>
        <taxon>Dikarya</taxon>
        <taxon>Ascomycota</taxon>
        <taxon>Pezizomycotina</taxon>
        <taxon>Eurotiomycetes</taxon>
        <taxon>Eurotiomycetidae</taxon>
        <taxon>Eurotiales</taxon>
        <taxon>Aspergillaceae</taxon>
        <taxon>Aspergillus</taxon>
        <taxon>Aspergillus subgen. Circumdati</taxon>
    </lineage>
</organism>
<evidence type="ECO:0000313" key="4">
    <source>
        <dbReference type="Proteomes" id="UP000326289"/>
    </source>
</evidence>
<accession>A0A5N6IKC2</accession>
<proteinExistence type="predicted"/>
<dbReference type="EMBL" id="ML732933">
    <property type="protein sequence ID" value="KAB8266825.1"/>
    <property type="molecule type" value="Genomic_DNA"/>
</dbReference>
<sequence length="101" mass="10549">MVVIIQATTQVVAAGLETSGGARGKTTVVYGTGIIISAAAARVGCRSNDCQMDKPREGKLTIIIVIRIGIIIGTIILGEPGRPKNNNDHNNSNGIKRALLL</sequence>
<evidence type="ECO:0000313" key="3">
    <source>
        <dbReference type="EMBL" id="KAB8266825.1"/>
    </source>
</evidence>
<feature type="region of interest" description="Disordered" evidence="1">
    <location>
        <begin position="82"/>
        <end position="101"/>
    </location>
</feature>
<reference evidence="3 4" key="1">
    <citation type="submission" date="2019-04" db="EMBL/GenBank/DDBJ databases">
        <title>Fungal friends and foes A comparative genomics study of 23 Aspergillus species from section Flavi.</title>
        <authorList>
            <consortium name="DOE Joint Genome Institute"/>
            <person name="Kjaerbolling I."/>
            <person name="Vesth T.C."/>
            <person name="Frisvad J.C."/>
            <person name="Nybo J.L."/>
            <person name="Theobald S."/>
            <person name="Kildgaard S."/>
            <person name="Petersen T.I."/>
            <person name="Kuo A."/>
            <person name="Sato A."/>
            <person name="Lyhne E.K."/>
            <person name="Kogle M.E."/>
            <person name="Wiebenga A."/>
            <person name="Kun R.S."/>
            <person name="Lubbers R.J."/>
            <person name="Makela M.R."/>
            <person name="Barry K."/>
            <person name="Chovatia M."/>
            <person name="Clum A."/>
            <person name="Daum C."/>
            <person name="Haridas S."/>
            <person name="He G."/>
            <person name="LaButti K."/>
            <person name="Lipzen A."/>
            <person name="Mondo S."/>
            <person name="Pangilinan J."/>
            <person name="Riley R."/>
            <person name="Salamov A."/>
            <person name="Simmons B.A."/>
            <person name="Magnuson J.K."/>
            <person name="Henrissat B."/>
            <person name="Mortensen U.H."/>
            <person name="Larsen T.O."/>
            <person name="De vries R.P."/>
            <person name="Grigoriev I.V."/>
            <person name="Machida M."/>
            <person name="Baker S.E."/>
            <person name="Andersen M.R."/>
        </authorList>
    </citation>
    <scope>NUCLEOTIDE SEQUENCE [LARGE SCALE GENOMIC DNA]</scope>
    <source>
        <strain evidence="3 4">CBS 117635</strain>
    </source>
</reference>
<name>A0A5N6IKC2_9EURO</name>
<evidence type="ECO:0000256" key="1">
    <source>
        <dbReference type="SAM" id="MobiDB-lite"/>
    </source>
</evidence>
<evidence type="ECO:0000256" key="2">
    <source>
        <dbReference type="SAM" id="Phobius"/>
    </source>
</evidence>
<dbReference type="Proteomes" id="UP000326289">
    <property type="component" value="Unassembled WGS sequence"/>
</dbReference>
<gene>
    <name evidence="3" type="ORF">BDV30DRAFT_61394</name>
</gene>
<dbReference type="AlphaFoldDB" id="A0A5N6IKC2"/>
<keyword evidence="2" id="KW-1133">Transmembrane helix</keyword>
<protein>
    <submittedName>
        <fullName evidence="3">Uncharacterized protein</fullName>
    </submittedName>
</protein>
<feature type="transmembrane region" description="Helical" evidence="2">
    <location>
        <begin position="60"/>
        <end position="78"/>
    </location>
</feature>
<keyword evidence="2" id="KW-0812">Transmembrane</keyword>
<keyword evidence="4" id="KW-1185">Reference proteome</keyword>